<accession>A0A8J3BF09</accession>
<dbReference type="Pfam" id="PF07690">
    <property type="entry name" value="MFS_1"/>
    <property type="match status" value="1"/>
</dbReference>
<feature type="transmembrane region" description="Helical" evidence="5">
    <location>
        <begin position="81"/>
        <end position="100"/>
    </location>
</feature>
<protein>
    <submittedName>
        <fullName evidence="7">MFS transporter</fullName>
    </submittedName>
</protein>
<evidence type="ECO:0000256" key="1">
    <source>
        <dbReference type="ARBA" id="ARBA00004651"/>
    </source>
</evidence>
<dbReference type="PANTHER" id="PTHR42718">
    <property type="entry name" value="MAJOR FACILITATOR SUPERFAMILY MULTIDRUG TRANSPORTER MFSC"/>
    <property type="match status" value="1"/>
</dbReference>
<evidence type="ECO:0000256" key="4">
    <source>
        <dbReference type="ARBA" id="ARBA00023136"/>
    </source>
</evidence>
<dbReference type="AlphaFoldDB" id="A0A8J3BF09"/>
<dbReference type="InterPro" id="IPR020846">
    <property type="entry name" value="MFS_dom"/>
</dbReference>
<keyword evidence="3 5" id="KW-1133">Transmembrane helix</keyword>
<comment type="caution">
    <text evidence="7">The sequence shown here is derived from an EMBL/GenBank/DDBJ whole genome shotgun (WGS) entry which is preliminary data.</text>
</comment>
<feature type="transmembrane region" description="Helical" evidence="5">
    <location>
        <begin position="14"/>
        <end position="37"/>
    </location>
</feature>
<feature type="transmembrane region" description="Helical" evidence="5">
    <location>
        <begin position="356"/>
        <end position="383"/>
    </location>
</feature>
<dbReference type="InterPro" id="IPR036259">
    <property type="entry name" value="MFS_trans_sf"/>
</dbReference>
<feature type="transmembrane region" description="Helical" evidence="5">
    <location>
        <begin position="268"/>
        <end position="291"/>
    </location>
</feature>
<keyword evidence="8" id="KW-1185">Reference proteome</keyword>
<reference evidence="7" key="2">
    <citation type="submission" date="2020-09" db="EMBL/GenBank/DDBJ databases">
        <authorList>
            <person name="Sun Q."/>
            <person name="Ohkuma M."/>
        </authorList>
    </citation>
    <scope>NUCLEOTIDE SEQUENCE</scope>
    <source>
        <strain evidence="7">JCM 3090</strain>
    </source>
</reference>
<feature type="transmembrane region" description="Helical" evidence="5">
    <location>
        <begin position="404"/>
        <end position="425"/>
    </location>
</feature>
<feature type="transmembrane region" description="Helical" evidence="5">
    <location>
        <begin position="106"/>
        <end position="127"/>
    </location>
</feature>
<dbReference type="RefSeq" id="WP_189171326.1">
    <property type="nucleotide sequence ID" value="NZ_BMQB01000008.1"/>
</dbReference>
<evidence type="ECO:0000256" key="5">
    <source>
        <dbReference type="SAM" id="Phobius"/>
    </source>
</evidence>
<name>A0A8J3BF09_9ACTN</name>
<dbReference type="SUPFAM" id="SSF103473">
    <property type="entry name" value="MFS general substrate transporter"/>
    <property type="match status" value="1"/>
</dbReference>
<evidence type="ECO:0000256" key="3">
    <source>
        <dbReference type="ARBA" id="ARBA00022989"/>
    </source>
</evidence>
<dbReference type="InterPro" id="IPR011701">
    <property type="entry name" value="MFS"/>
</dbReference>
<comment type="subcellular location">
    <subcellularLocation>
        <location evidence="1">Cell membrane</location>
        <topology evidence="1">Multi-pass membrane protein</topology>
    </subcellularLocation>
</comment>
<dbReference type="GO" id="GO:0005886">
    <property type="term" value="C:plasma membrane"/>
    <property type="evidence" value="ECO:0007669"/>
    <property type="project" value="UniProtKB-SubCell"/>
</dbReference>
<dbReference type="EMBL" id="BMQB01000008">
    <property type="protein sequence ID" value="GGK02684.1"/>
    <property type="molecule type" value="Genomic_DNA"/>
</dbReference>
<feature type="transmembrane region" description="Helical" evidence="5">
    <location>
        <begin position="139"/>
        <end position="158"/>
    </location>
</feature>
<sequence length="489" mass="49095">MADELRMGTARGRWVLLTTVLGSGLVMLDGTVVNVALKGIGTDLGAGFAGLQWTVNAYTLALAALILLGGSLGDRYGRRRLFLVGVAWFALASLLCGLAPNVGALVAARALQGVGGALLTPGSLAIISASFHGRDRAAAVGAWSGLGGTAAAVGPFVGGWLLEWSWRAVFLVNLPVAALILLVGRRHVPETRDPAAARGLDLAGTLLGACGLGLVTWSLTTAGAGAGPAVWAAGLAGAAALAGFVVVERRSAHPLVPPALFRDTRFTAANAVTFLVYAALGVVFVLLVLHLQVVAGYRPLLAGTALLPVTGLMLLFSARAGALAQRIGPRLPMTLGPLGCAAGLLLMLRIGPGASYPLAVLPAALVFGAGLTLTVAPLTATVLDAAPDRYAGVASGVNNAVARAAGLLAVAVIPVLAGIGGADYLEPAAFAGGFRRAVLICAGLMAAGAAVAGLCVRARPEPPPARLPVERAAHCPLSGPTPHPGPDRD</sequence>
<feature type="transmembrane region" description="Helical" evidence="5">
    <location>
        <begin position="229"/>
        <end position="247"/>
    </location>
</feature>
<keyword evidence="4 5" id="KW-0472">Membrane</keyword>
<dbReference type="Proteomes" id="UP000649739">
    <property type="component" value="Unassembled WGS sequence"/>
</dbReference>
<feature type="domain" description="Major facilitator superfamily (MFS) profile" evidence="6">
    <location>
        <begin position="15"/>
        <end position="460"/>
    </location>
</feature>
<evidence type="ECO:0000259" key="6">
    <source>
        <dbReference type="PROSITE" id="PS50850"/>
    </source>
</evidence>
<dbReference type="CDD" id="cd17321">
    <property type="entry name" value="MFS_MMR_MDR_like"/>
    <property type="match status" value="1"/>
</dbReference>
<feature type="transmembrane region" description="Helical" evidence="5">
    <location>
        <begin position="297"/>
        <end position="318"/>
    </location>
</feature>
<feature type="transmembrane region" description="Helical" evidence="5">
    <location>
        <begin position="49"/>
        <end position="69"/>
    </location>
</feature>
<feature type="transmembrane region" description="Helical" evidence="5">
    <location>
        <begin position="164"/>
        <end position="183"/>
    </location>
</feature>
<organism evidence="7 8">
    <name type="scientific">Pilimelia anulata</name>
    <dbReference type="NCBI Taxonomy" id="53371"/>
    <lineage>
        <taxon>Bacteria</taxon>
        <taxon>Bacillati</taxon>
        <taxon>Actinomycetota</taxon>
        <taxon>Actinomycetes</taxon>
        <taxon>Micromonosporales</taxon>
        <taxon>Micromonosporaceae</taxon>
        <taxon>Pilimelia</taxon>
    </lineage>
</organism>
<dbReference type="GO" id="GO:0022857">
    <property type="term" value="F:transmembrane transporter activity"/>
    <property type="evidence" value="ECO:0007669"/>
    <property type="project" value="InterPro"/>
</dbReference>
<feature type="transmembrane region" description="Helical" evidence="5">
    <location>
        <begin position="330"/>
        <end position="350"/>
    </location>
</feature>
<feature type="transmembrane region" description="Helical" evidence="5">
    <location>
        <begin position="195"/>
        <end position="217"/>
    </location>
</feature>
<dbReference type="Gene3D" id="1.20.1720.10">
    <property type="entry name" value="Multidrug resistance protein D"/>
    <property type="match status" value="1"/>
</dbReference>
<dbReference type="PANTHER" id="PTHR42718:SF42">
    <property type="entry name" value="EXPORT PROTEIN"/>
    <property type="match status" value="1"/>
</dbReference>
<keyword evidence="2 5" id="KW-0812">Transmembrane</keyword>
<reference evidence="7" key="1">
    <citation type="journal article" date="2014" name="Int. J. Syst. Evol. Microbiol.">
        <title>Complete genome sequence of Corynebacterium casei LMG S-19264T (=DSM 44701T), isolated from a smear-ripened cheese.</title>
        <authorList>
            <consortium name="US DOE Joint Genome Institute (JGI-PGF)"/>
            <person name="Walter F."/>
            <person name="Albersmeier A."/>
            <person name="Kalinowski J."/>
            <person name="Ruckert C."/>
        </authorList>
    </citation>
    <scope>NUCLEOTIDE SEQUENCE</scope>
    <source>
        <strain evidence="7">JCM 3090</strain>
    </source>
</reference>
<evidence type="ECO:0000313" key="8">
    <source>
        <dbReference type="Proteomes" id="UP000649739"/>
    </source>
</evidence>
<gene>
    <name evidence="7" type="ORF">GCM10010123_35790</name>
</gene>
<dbReference type="PROSITE" id="PS50850">
    <property type="entry name" value="MFS"/>
    <property type="match status" value="1"/>
</dbReference>
<evidence type="ECO:0000256" key="2">
    <source>
        <dbReference type="ARBA" id="ARBA00022692"/>
    </source>
</evidence>
<dbReference type="Gene3D" id="1.20.1250.20">
    <property type="entry name" value="MFS general substrate transporter like domains"/>
    <property type="match status" value="1"/>
</dbReference>
<proteinExistence type="predicted"/>
<feature type="transmembrane region" description="Helical" evidence="5">
    <location>
        <begin position="437"/>
        <end position="456"/>
    </location>
</feature>
<evidence type="ECO:0000313" key="7">
    <source>
        <dbReference type="EMBL" id="GGK02684.1"/>
    </source>
</evidence>